<dbReference type="InterPro" id="IPR017871">
    <property type="entry name" value="ABC_transporter-like_CS"/>
</dbReference>
<proteinExistence type="inferred from homology"/>
<evidence type="ECO:0000256" key="6">
    <source>
        <dbReference type="ARBA" id="ARBA00022741"/>
    </source>
</evidence>
<dbReference type="PROSITE" id="PS50928">
    <property type="entry name" value="ABC_TM1"/>
    <property type="match status" value="1"/>
</dbReference>
<evidence type="ECO:0000259" key="13">
    <source>
        <dbReference type="PROSITE" id="PS50928"/>
    </source>
</evidence>
<keyword evidence="8 10" id="KW-1133">Transmembrane helix</keyword>
<comment type="similarity">
    <text evidence="10">Belongs to the binding-protein-dependent transport system permease family.</text>
</comment>
<evidence type="ECO:0000256" key="7">
    <source>
        <dbReference type="ARBA" id="ARBA00022840"/>
    </source>
</evidence>
<feature type="transmembrane region" description="Helical" evidence="10">
    <location>
        <begin position="62"/>
        <end position="83"/>
    </location>
</feature>
<dbReference type="Gene3D" id="1.10.3720.10">
    <property type="entry name" value="MetI-like"/>
    <property type="match status" value="1"/>
</dbReference>
<feature type="transmembrane region" description="Helical" evidence="10">
    <location>
        <begin position="293"/>
        <end position="314"/>
    </location>
</feature>
<reference evidence="15" key="1">
    <citation type="journal article" date="2019" name="Int. J. Syst. Evol. Microbiol.">
        <title>The Global Catalogue of Microorganisms (GCM) 10K type strain sequencing project: providing services to taxonomists for standard genome sequencing and annotation.</title>
        <authorList>
            <consortium name="The Broad Institute Genomics Platform"/>
            <consortium name="The Broad Institute Genome Sequencing Center for Infectious Disease"/>
            <person name="Wu L."/>
            <person name="Ma J."/>
        </authorList>
    </citation>
    <scope>NUCLEOTIDE SEQUENCE [LARGE SCALE GENOMIC DNA]</scope>
    <source>
        <strain evidence="15">CCUG 49560</strain>
    </source>
</reference>
<dbReference type="InterPro" id="IPR003439">
    <property type="entry name" value="ABC_transporter-like_ATP-bd"/>
</dbReference>
<dbReference type="Gene3D" id="3.40.50.300">
    <property type="entry name" value="P-loop containing nucleotide triphosphate hydrolases"/>
    <property type="match status" value="1"/>
</dbReference>
<protein>
    <submittedName>
        <fullName evidence="14">ATP-binding cassette domain-containing protein</fullName>
    </submittedName>
</protein>
<name>A0ABV9ENL3_9ACTN</name>
<comment type="caution">
    <text evidence="14">The sequence shown here is derived from an EMBL/GenBank/DDBJ whole genome shotgun (WGS) entry which is preliminary data.</text>
</comment>
<dbReference type="Proteomes" id="UP001595891">
    <property type="component" value="Unassembled WGS sequence"/>
</dbReference>
<dbReference type="EMBL" id="JBHSFN010000030">
    <property type="protein sequence ID" value="MFC4591240.1"/>
    <property type="molecule type" value="Genomic_DNA"/>
</dbReference>
<keyword evidence="6" id="KW-0547">Nucleotide-binding</keyword>
<feature type="transmembrane region" description="Helical" evidence="10">
    <location>
        <begin position="95"/>
        <end position="114"/>
    </location>
</feature>
<evidence type="ECO:0000256" key="10">
    <source>
        <dbReference type="RuleBase" id="RU363032"/>
    </source>
</evidence>
<feature type="transmembrane region" description="Helical" evidence="10">
    <location>
        <begin position="120"/>
        <end position="140"/>
    </location>
</feature>
<dbReference type="Pfam" id="PF08402">
    <property type="entry name" value="TOBE_2"/>
    <property type="match status" value="1"/>
</dbReference>
<evidence type="ECO:0000256" key="11">
    <source>
        <dbReference type="SAM" id="MobiDB-lite"/>
    </source>
</evidence>
<evidence type="ECO:0000256" key="1">
    <source>
        <dbReference type="ARBA" id="ARBA00004429"/>
    </source>
</evidence>
<feature type="domain" description="ABC transmembrane type-1" evidence="13">
    <location>
        <begin position="58"/>
        <end position="295"/>
    </location>
</feature>
<evidence type="ECO:0000256" key="2">
    <source>
        <dbReference type="ARBA" id="ARBA00022448"/>
    </source>
</evidence>
<keyword evidence="4" id="KW-0997">Cell inner membrane</keyword>
<feature type="transmembrane region" description="Helical" evidence="10">
    <location>
        <begin position="354"/>
        <end position="376"/>
    </location>
</feature>
<evidence type="ECO:0000313" key="15">
    <source>
        <dbReference type="Proteomes" id="UP001595891"/>
    </source>
</evidence>
<feature type="compositionally biased region" description="Low complexity" evidence="11">
    <location>
        <begin position="199"/>
        <end position="217"/>
    </location>
</feature>
<dbReference type="SUPFAM" id="SSF52540">
    <property type="entry name" value="P-loop containing nucleoside triphosphate hydrolases"/>
    <property type="match status" value="1"/>
</dbReference>
<gene>
    <name evidence="14" type="ORF">ACFO8L_34465</name>
</gene>
<evidence type="ECO:0000256" key="3">
    <source>
        <dbReference type="ARBA" id="ARBA00022475"/>
    </source>
</evidence>
<dbReference type="InterPro" id="IPR003593">
    <property type="entry name" value="AAA+_ATPase"/>
</dbReference>
<dbReference type="SMART" id="SM00382">
    <property type="entry name" value="AAA"/>
    <property type="match status" value="1"/>
</dbReference>
<keyword evidence="3" id="KW-1003">Cell membrane</keyword>
<dbReference type="InterPro" id="IPR013611">
    <property type="entry name" value="Transp-assoc_OB_typ2"/>
</dbReference>
<keyword evidence="2 10" id="KW-0813">Transport</keyword>
<sequence>MSRGLLAGTGRRYPPLQWVPAIAVAALTLLPAGYVAAGVLAGGDAARLLWRPRVGELLTNTALLVALGTVACAGVGTLAAWLVERTTLPGRPIWTALMVAPLAVPAFVNSFGWYSLSPSFAGLGAAVLVTTLSYFPLVYLPVAATLRGIDPALEEQSRILGDDAWRTFGRVVLPQARPAISGGALLVACTCWPSSAPCRPCASTRSPPRSTTSTSPPSTEPRPRPSPAWSSWPACWSSVATTTLAFPVAWLSVRRPGRLSRVVERSTYLGNSLPGIVVALALITLTVRHLPSLYQTTAMLIAVYAVLFMPRAMVSLRAALRQTPPELDDVARSLGVGPLAVTLRVTLPLIGRGAAAGAALVFLAVATELTSTLLLAPIGTRTLATLIGRSGCGKSTFLRIVAGLDRPGAGTVAVAGRTLTSPEAMVAPQRRRIGYVTQEGNLFPHLTVAANVTFGLPRRLRRDERVIAELLELVALDRRYGRRYPHELSGGEQQRVALARALAPRPDLVLLDEPFSALDAELRAGTRRAVTAALAATRTTTVLVTHDQAEALSLAGQVAVLRDGVIAQAGPPVEIYRHPADRDVAAFVGELTEIPALLDGGTAETALGRVDLTRPAHGPGAVFVRPEQIVITDPTPGHARATALDVDFRGHDGLVRLRIDTHDGLTVTARCAGRSLPSPGQTVGLHLTGTAVAHTT</sequence>
<evidence type="ECO:0000256" key="9">
    <source>
        <dbReference type="ARBA" id="ARBA00023136"/>
    </source>
</evidence>
<evidence type="ECO:0000256" key="5">
    <source>
        <dbReference type="ARBA" id="ARBA00022692"/>
    </source>
</evidence>
<dbReference type="PROSITE" id="PS50893">
    <property type="entry name" value="ABC_TRANSPORTER_2"/>
    <property type="match status" value="1"/>
</dbReference>
<evidence type="ECO:0000256" key="8">
    <source>
        <dbReference type="ARBA" id="ARBA00022989"/>
    </source>
</evidence>
<dbReference type="Pfam" id="PF00005">
    <property type="entry name" value="ABC_tran"/>
    <property type="match status" value="1"/>
</dbReference>
<dbReference type="InterPro" id="IPR035906">
    <property type="entry name" value="MetI-like_sf"/>
</dbReference>
<dbReference type="CDD" id="cd06261">
    <property type="entry name" value="TM_PBP2"/>
    <property type="match status" value="2"/>
</dbReference>
<evidence type="ECO:0000259" key="12">
    <source>
        <dbReference type="PROSITE" id="PS50893"/>
    </source>
</evidence>
<dbReference type="SUPFAM" id="SSF161098">
    <property type="entry name" value="MetI-like"/>
    <property type="match status" value="2"/>
</dbReference>
<keyword evidence="15" id="KW-1185">Reference proteome</keyword>
<feature type="transmembrane region" description="Helical" evidence="10">
    <location>
        <begin position="268"/>
        <end position="287"/>
    </location>
</feature>
<accession>A0ABV9ENL3</accession>
<dbReference type="InterPro" id="IPR008995">
    <property type="entry name" value="Mo/tungstate-bd_C_term_dom"/>
</dbReference>
<keyword evidence="9 10" id="KW-0472">Membrane</keyword>
<dbReference type="Pfam" id="PF00528">
    <property type="entry name" value="BPD_transp_1"/>
    <property type="match status" value="1"/>
</dbReference>
<dbReference type="GO" id="GO:0005524">
    <property type="term" value="F:ATP binding"/>
    <property type="evidence" value="ECO:0007669"/>
    <property type="project" value="UniProtKB-KW"/>
</dbReference>
<dbReference type="SUPFAM" id="SSF50331">
    <property type="entry name" value="MOP-like"/>
    <property type="match status" value="1"/>
</dbReference>
<comment type="subcellular location">
    <subcellularLocation>
        <location evidence="1">Cell inner membrane</location>
        <topology evidence="1">Multi-pass membrane protein</topology>
    </subcellularLocation>
    <subcellularLocation>
        <location evidence="10">Cell membrane</location>
        <topology evidence="10">Multi-pass membrane protein</topology>
    </subcellularLocation>
</comment>
<feature type="region of interest" description="Disordered" evidence="11">
    <location>
        <begin position="199"/>
        <end position="227"/>
    </location>
</feature>
<dbReference type="RefSeq" id="WP_262844903.1">
    <property type="nucleotide sequence ID" value="NZ_JANZYP010000034.1"/>
</dbReference>
<dbReference type="PROSITE" id="PS00211">
    <property type="entry name" value="ABC_TRANSPORTER_1"/>
    <property type="match status" value="1"/>
</dbReference>
<organism evidence="14 15">
    <name type="scientific">Sphaerisporangium corydalis</name>
    <dbReference type="NCBI Taxonomy" id="1441875"/>
    <lineage>
        <taxon>Bacteria</taxon>
        <taxon>Bacillati</taxon>
        <taxon>Actinomycetota</taxon>
        <taxon>Actinomycetes</taxon>
        <taxon>Streptosporangiales</taxon>
        <taxon>Streptosporangiaceae</taxon>
        <taxon>Sphaerisporangium</taxon>
    </lineage>
</organism>
<dbReference type="InterPro" id="IPR027417">
    <property type="entry name" value="P-loop_NTPase"/>
</dbReference>
<feature type="domain" description="ABC transporter" evidence="12">
    <location>
        <begin position="345"/>
        <end position="588"/>
    </location>
</feature>
<evidence type="ECO:0000256" key="4">
    <source>
        <dbReference type="ARBA" id="ARBA00022519"/>
    </source>
</evidence>
<keyword evidence="7 14" id="KW-0067">ATP-binding</keyword>
<keyword evidence="5 10" id="KW-0812">Transmembrane</keyword>
<dbReference type="PANTHER" id="PTHR43357">
    <property type="entry name" value="INNER MEMBRANE ABC TRANSPORTER PERMEASE PROTEIN YDCV"/>
    <property type="match status" value="1"/>
</dbReference>
<dbReference type="InterPro" id="IPR000515">
    <property type="entry name" value="MetI-like"/>
</dbReference>
<feature type="transmembrane region" description="Helical" evidence="10">
    <location>
        <begin position="21"/>
        <end position="42"/>
    </location>
</feature>
<evidence type="ECO:0000313" key="14">
    <source>
        <dbReference type="EMBL" id="MFC4591240.1"/>
    </source>
</evidence>
<dbReference type="PANTHER" id="PTHR43357:SF3">
    <property type="entry name" value="FE(3+)-TRANSPORT SYSTEM PERMEASE PROTEIN FBPB 2"/>
    <property type="match status" value="1"/>
</dbReference>